<proteinExistence type="predicted"/>
<comment type="caution">
    <text evidence="1">The sequence shown here is derived from an EMBL/GenBank/DDBJ whole genome shotgun (WGS) entry which is preliminary data.</text>
</comment>
<dbReference type="Proteomes" id="UP001629235">
    <property type="component" value="Unassembled WGS sequence"/>
</dbReference>
<organism evidence="1 2">
    <name type="scientific">Paraburkholderia rhynchosiae</name>
    <dbReference type="NCBI Taxonomy" id="487049"/>
    <lineage>
        <taxon>Bacteria</taxon>
        <taxon>Pseudomonadati</taxon>
        <taxon>Pseudomonadota</taxon>
        <taxon>Betaproteobacteria</taxon>
        <taxon>Burkholderiales</taxon>
        <taxon>Burkholderiaceae</taxon>
        <taxon>Paraburkholderia</taxon>
    </lineage>
</organism>
<reference evidence="1 2" key="1">
    <citation type="journal article" date="2024" name="Chem. Sci.">
        <title>Discovery of megapolipeptins by genome mining of a Burkholderiales bacteria collection.</title>
        <authorList>
            <person name="Paulo B.S."/>
            <person name="Recchia M.J.J."/>
            <person name="Lee S."/>
            <person name="Fergusson C.H."/>
            <person name="Romanowski S.B."/>
            <person name="Hernandez A."/>
            <person name="Krull N."/>
            <person name="Liu D.Y."/>
            <person name="Cavanagh H."/>
            <person name="Bos A."/>
            <person name="Gray C.A."/>
            <person name="Murphy B.T."/>
            <person name="Linington R.G."/>
            <person name="Eustaquio A.S."/>
        </authorList>
    </citation>
    <scope>NUCLEOTIDE SEQUENCE [LARGE SCALE GENOMIC DNA]</scope>
    <source>
        <strain evidence="1 2">RL18-126-BIB-B</strain>
    </source>
</reference>
<gene>
    <name evidence="1" type="ORF">PQR01_34820</name>
</gene>
<accession>A0ACC7NME2</accession>
<protein>
    <submittedName>
        <fullName evidence="1">DUF2442 domain-containing protein</fullName>
    </submittedName>
</protein>
<dbReference type="EMBL" id="JAQQDW010000118">
    <property type="protein sequence ID" value="MFM0108464.1"/>
    <property type="molecule type" value="Genomic_DNA"/>
</dbReference>
<evidence type="ECO:0000313" key="1">
    <source>
        <dbReference type="EMBL" id="MFM0108464.1"/>
    </source>
</evidence>
<sequence>MRGVVVDLRFDKTHALLTLSDGQSVRFPLNWFPVLKAATATEREHFAISLDQQQLFWPEIDENLNVATLLSFLSCTTRCKRF</sequence>
<keyword evidence="2" id="KW-1185">Reference proteome</keyword>
<name>A0ACC7NME2_9BURK</name>
<evidence type="ECO:0000313" key="2">
    <source>
        <dbReference type="Proteomes" id="UP001629235"/>
    </source>
</evidence>